<keyword evidence="2" id="KW-1185">Reference proteome</keyword>
<protein>
    <recommendedName>
        <fullName evidence="3">DUF4124 domain-containing protein</fullName>
    </recommendedName>
</protein>
<organism evidence="1 2">
    <name type="scientific">Endozoicomonas gorgoniicola</name>
    <dbReference type="NCBI Taxonomy" id="1234144"/>
    <lineage>
        <taxon>Bacteria</taxon>
        <taxon>Pseudomonadati</taxon>
        <taxon>Pseudomonadota</taxon>
        <taxon>Gammaproteobacteria</taxon>
        <taxon>Oceanospirillales</taxon>
        <taxon>Endozoicomonadaceae</taxon>
        <taxon>Endozoicomonas</taxon>
    </lineage>
</organism>
<comment type="caution">
    <text evidence="1">The sequence shown here is derived from an EMBL/GenBank/DDBJ whole genome shotgun (WGS) entry which is preliminary data.</text>
</comment>
<proteinExistence type="predicted"/>
<dbReference type="Proteomes" id="UP001209854">
    <property type="component" value="Unassembled WGS sequence"/>
</dbReference>
<dbReference type="RefSeq" id="WP_262565515.1">
    <property type="nucleotide sequence ID" value="NZ_JAPFCC010000001.1"/>
</dbReference>
<dbReference type="EMBL" id="JAPFCC010000001">
    <property type="protein sequence ID" value="MCW7555756.1"/>
    <property type="molecule type" value="Genomic_DNA"/>
</dbReference>
<sequence length="188" mass="21127">MFLSGLISTVLLGVVTMTYTPGGHAKTIYKCQVNGTVQFSEEKCGADAKPVELKGIAAPLQPVDMKKLKALEASERVRVLQSRIDLRQKRINQYRKRMDSEIKTLEKSFKGEANKSGKSTLKNSVKNKELVTQVKRISDTTELTARGSLSEQINSVVLHYQALIKAEEFQINILLQQLAFERSKETRQ</sequence>
<evidence type="ECO:0000313" key="2">
    <source>
        <dbReference type="Proteomes" id="UP001209854"/>
    </source>
</evidence>
<gene>
    <name evidence="1" type="ORF">NX722_24630</name>
</gene>
<accession>A0ABT3N2B8</accession>
<evidence type="ECO:0008006" key="3">
    <source>
        <dbReference type="Google" id="ProtNLM"/>
    </source>
</evidence>
<name>A0ABT3N2B8_9GAMM</name>
<reference evidence="1 2" key="1">
    <citation type="submission" date="2022-10" db="EMBL/GenBank/DDBJ databases">
        <title>High-quality genome sequences of two octocoral-associated bacteria, Endozoicomonas euniceicola EF212 and Endozoicomonas gorgoniicola PS125.</title>
        <authorList>
            <person name="Chiou Y.-J."/>
            <person name="Chen Y.-H."/>
        </authorList>
    </citation>
    <scope>NUCLEOTIDE SEQUENCE [LARGE SCALE GENOMIC DNA]</scope>
    <source>
        <strain evidence="1 2">PS125</strain>
    </source>
</reference>
<evidence type="ECO:0000313" key="1">
    <source>
        <dbReference type="EMBL" id="MCW7555756.1"/>
    </source>
</evidence>